<dbReference type="EMBL" id="MH363700">
    <property type="protein sequence ID" value="AWY10115.1"/>
    <property type="molecule type" value="Genomic_DNA"/>
</dbReference>
<reference evidence="1 2" key="1">
    <citation type="submission" date="2018-05" db="EMBL/GenBank/DDBJ databases">
        <title>Whole genome sequencing of Vibrio phage VP-1.</title>
        <authorList>
            <person name="Nandita M."/>
            <person name="Bhat S.G."/>
        </authorList>
    </citation>
    <scope>NUCLEOTIDE SEQUENCE [LARGE SCALE GENOMIC DNA]</scope>
</reference>
<evidence type="ECO:0000313" key="1">
    <source>
        <dbReference type="EMBL" id="AWY10115.1"/>
    </source>
</evidence>
<proteinExistence type="inferred from homology"/>
<dbReference type="HAMAP" id="MF_04157">
    <property type="entry name" value="PRIMASE_T4"/>
    <property type="match status" value="1"/>
</dbReference>
<accession>A0A4P2TE73</accession>
<name>A0A4P2TE73_9CAUD</name>
<dbReference type="InterPro" id="IPR046392">
    <property type="entry name" value="PRIMASE_T4"/>
</dbReference>
<sequence length="360" mass="41967">MSIELDKSYINMLSGMLDKFTWEQDNICRFRCPICLDSKKKANKRRGHFYADHDIDRMRFKCHNCGEASGWDLGLWLKTYEPTLYQSYVVDSFQETKRNSGSYLTLKKKEEPKKAANKDTRRTRSLVKKKQEVQSDYALDTYCIPVSELGPGHICYDYLVNRQVPKRFFDILFFTNNYQRFAIGMNPENMLSAEKCPKDPRLVIPFFNARGEMIMAQGRSFDPKCDLRYISIKKEEKTTKCYGLERIDFDRTKLVVEGPIDSLFLPNCMASADADLLKVKGDIYIPDNQPRNREIVNRIEKMIKAGVKVCLLPHSLDQYGKDINEYIMNGVSTPELLRHIANNTFQGLKAEFEFAKWRKI</sequence>
<evidence type="ECO:0000313" key="2">
    <source>
        <dbReference type="Proteomes" id="UP000305753"/>
    </source>
</evidence>
<protein>
    <submittedName>
        <fullName evidence="1">DNA primase</fullName>
    </submittedName>
</protein>
<organism evidence="1 2">
    <name type="scientific">Vibrio phage VP-1</name>
    <dbReference type="NCBI Taxonomy" id="2234088"/>
    <lineage>
        <taxon>Viruses</taxon>
        <taxon>Duplodnaviria</taxon>
        <taxon>Heunggongvirae</taxon>
        <taxon>Uroviricota</taxon>
        <taxon>Caudoviricetes</taxon>
        <taxon>Pantevenvirales</taxon>
        <taxon>Ackermannviridae</taxon>
        <taxon>Vapseptimavirus</taxon>
        <taxon>Vapseptimavirus VAP7</taxon>
    </lineage>
</organism>
<dbReference type="Proteomes" id="UP000305753">
    <property type="component" value="Segment"/>
</dbReference>